<feature type="compositionally biased region" description="Polar residues" evidence="1">
    <location>
        <begin position="1"/>
        <end position="11"/>
    </location>
</feature>
<dbReference type="AlphaFoldDB" id="M7YYB6"/>
<name>M7YYB6_TRIUA</name>
<evidence type="ECO:0000313" key="2">
    <source>
        <dbReference type="EMBL" id="EMS52181.1"/>
    </source>
</evidence>
<organism evidence="2">
    <name type="scientific">Triticum urartu</name>
    <name type="common">Red wild einkorn</name>
    <name type="synonym">Crithodium urartu</name>
    <dbReference type="NCBI Taxonomy" id="4572"/>
    <lineage>
        <taxon>Eukaryota</taxon>
        <taxon>Viridiplantae</taxon>
        <taxon>Streptophyta</taxon>
        <taxon>Embryophyta</taxon>
        <taxon>Tracheophyta</taxon>
        <taxon>Spermatophyta</taxon>
        <taxon>Magnoliopsida</taxon>
        <taxon>Liliopsida</taxon>
        <taxon>Poales</taxon>
        <taxon>Poaceae</taxon>
        <taxon>BOP clade</taxon>
        <taxon>Pooideae</taxon>
        <taxon>Triticodae</taxon>
        <taxon>Triticeae</taxon>
        <taxon>Triticinae</taxon>
        <taxon>Triticum</taxon>
    </lineage>
</organism>
<feature type="compositionally biased region" description="Basic and acidic residues" evidence="1">
    <location>
        <begin position="44"/>
        <end position="55"/>
    </location>
</feature>
<protein>
    <submittedName>
        <fullName evidence="2">Uncharacterized protein</fullName>
    </submittedName>
</protein>
<accession>M7YYB6</accession>
<feature type="region of interest" description="Disordered" evidence="1">
    <location>
        <begin position="1"/>
        <end position="55"/>
    </location>
</feature>
<reference evidence="2" key="1">
    <citation type="journal article" date="2013" name="Nature">
        <title>Draft genome of the wheat A-genome progenitor Triticum urartu.</title>
        <authorList>
            <person name="Ling H.Q."/>
            <person name="Zhao S."/>
            <person name="Liu D."/>
            <person name="Wang J."/>
            <person name="Sun H."/>
            <person name="Zhang C."/>
            <person name="Fan H."/>
            <person name="Li D."/>
            <person name="Dong L."/>
            <person name="Tao Y."/>
            <person name="Gao C."/>
            <person name="Wu H."/>
            <person name="Li Y."/>
            <person name="Cui Y."/>
            <person name="Guo X."/>
            <person name="Zheng S."/>
            <person name="Wang B."/>
            <person name="Yu K."/>
            <person name="Liang Q."/>
            <person name="Yang W."/>
            <person name="Lou X."/>
            <person name="Chen J."/>
            <person name="Feng M."/>
            <person name="Jian J."/>
            <person name="Zhang X."/>
            <person name="Luo G."/>
            <person name="Jiang Y."/>
            <person name="Liu J."/>
            <person name="Wang Z."/>
            <person name="Sha Y."/>
            <person name="Zhang B."/>
            <person name="Wu H."/>
            <person name="Tang D."/>
            <person name="Shen Q."/>
            <person name="Xue P."/>
            <person name="Zou S."/>
            <person name="Wang X."/>
            <person name="Liu X."/>
            <person name="Wang F."/>
            <person name="Yang Y."/>
            <person name="An X."/>
            <person name="Dong Z."/>
            <person name="Zhang K."/>
            <person name="Zhang X."/>
            <person name="Luo M.C."/>
            <person name="Dvorak J."/>
            <person name="Tong Y."/>
            <person name="Wang J."/>
            <person name="Yang H."/>
            <person name="Li Z."/>
            <person name="Wang D."/>
            <person name="Zhang A."/>
            <person name="Wang J."/>
        </authorList>
    </citation>
    <scope>NUCLEOTIDE SEQUENCE</scope>
</reference>
<gene>
    <name evidence="2" type="ORF">TRIUR3_09615</name>
</gene>
<sequence length="55" mass="5612">MASTGPLSLSATDEDDAETASVRPESTTRPRTDVSPLAAYSNGEAERIDGEAASG</sequence>
<proteinExistence type="predicted"/>
<dbReference type="EMBL" id="KD210709">
    <property type="protein sequence ID" value="EMS52181.1"/>
    <property type="molecule type" value="Genomic_DNA"/>
</dbReference>
<evidence type="ECO:0000256" key="1">
    <source>
        <dbReference type="SAM" id="MobiDB-lite"/>
    </source>
</evidence>